<dbReference type="PANTHER" id="PTHR21547">
    <property type="entry name" value="CLUSTERIN ASSOCIATED PROTEIN 1"/>
    <property type="match status" value="1"/>
</dbReference>
<comment type="subcellular location">
    <subcellularLocation>
        <location evidence="1">Cell projection</location>
        <location evidence="1">Cilium</location>
    </subcellularLocation>
</comment>
<evidence type="ECO:0000256" key="6">
    <source>
        <dbReference type="ARBA" id="ARBA00022691"/>
    </source>
</evidence>
<evidence type="ECO:0000256" key="11">
    <source>
        <dbReference type="SAM" id="Coils"/>
    </source>
</evidence>
<evidence type="ECO:0000256" key="4">
    <source>
        <dbReference type="ARBA" id="ARBA00022603"/>
    </source>
</evidence>
<comment type="similarity">
    <text evidence="3">Belongs to the methyltransferase superfamily. NTM1 family.</text>
</comment>
<accession>A0A397EWK2</accession>
<dbReference type="GO" id="GO:0060271">
    <property type="term" value="P:cilium assembly"/>
    <property type="evidence" value="ECO:0007669"/>
    <property type="project" value="TreeGrafter"/>
</dbReference>
<feature type="region of interest" description="Disordered" evidence="12">
    <location>
        <begin position="424"/>
        <end position="564"/>
    </location>
</feature>
<dbReference type="Pfam" id="PF10234">
    <property type="entry name" value="Cluap1"/>
    <property type="match status" value="1"/>
</dbReference>
<dbReference type="VEuPathDB" id="FungiDB:H257_12238"/>
<keyword evidence="4" id="KW-0489">Methyltransferase</keyword>
<dbReference type="VEuPathDB" id="FungiDB:H257_12239"/>
<evidence type="ECO:0000256" key="2">
    <source>
        <dbReference type="ARBA" id="ARBA00008340"/>
    </source>
</evidence>
<feature type="non-terminal residue" evidence="13">
    <location>
        <position position="1"/>
    </location>
</feature>
<keyword evidence="7" id="KW-0970">Cilium biogenesis/degradation</keyword>
<evidence type="ECO:0000256" key="5">
    <source>
        <dbReference type="ARBA" id="ARBA00022679"/>
    </source>
</evidence>
<dbReference type="AlphaFoldDB" id="A0A397EWK2"/>
<dbReference type="InterPro" id="IPR008576">
    <property type="entry name" value="MeTrfase_NTM1"/>
</dbReference>
<dbReference type="GO" id="GO:0032259">
    <property type="term" value="P:methylation"/>
    <property type="evidence" value="ECO:0007669"/>
    <property type="project" value="UniProtKB-KW"/>
</dbReference>
<feature type="coiled-coil region" evidence="11">
    <location>
        <begin position="306"/>
        <end position="368"/>
    </location>
</feature>
<dbReference type="GO" id="GO:0030992">
    <property type="term" value="C:intraciliary transport particle B"/>
    <property type="evidence" value="ECO:0007669"/>
    <property type="project" value="TreeGrafter"/>
</dbReference>
<dbReference type="InterPro" id="IPR019366">
    <property type="entry name" value="Clusterin-associated_protein-1"/>
</dbReference>
<evidence type="ECO:0000256" key="8">
    <source>
        <dbReference type="ARBA" id="ARBA00023054"/>
    </source>
</evidence>
<keyword evidence="10" id="KW-0966">Cell projection</keyword>
<dbReference type="Gene3D" id="3.40.50.150">
    <property type="entry name" value="Vaccinia Virus protein VP39"/>
    <property type="match status" value="1"/>
</dbReference>
<dbReference type="Pfam" id="PF05891">
    <property type="entry name" value="Methyltransf_PK"/>
    <property type="match status" value="1"/>
</dbReference>
<dbReference type="Proteomes" id="UP000266196">
    <property type="component" value="Unassembled WGS sequence"/>
</dbReference>
<dbReference type="PANTHER" id="PTHR21547:SF0">
    <property type="entry name" value="CLUSTERIN-ASSOCIATED PROTEIN 1"/>
    <property type="match status" value="1"/>
</dbReference>
<evidence type="ECO:0000313" key="14">
    <source>
        <dbReference type="Proteomes" id="UP000266196"/>
    </source>
</evidence>
<keyword evidence="8 11" id="KW-0175">Coiled coil</keyword>
<dbReference type="EMBL" id="QUTE01012078">
    <property type="protein sequence ID" value="RHZ08107.1"/>
    <property type="molecule type" value="Genomic_DNA"/>
</dbReference>
<keyword evidence="9" id="KW-0969">Cilium</keyword>
<comment type="caution">
    <text evidence="13">The sequence shown here is derived from an EMBL/GenBank/DDBJ whole genome shotgun (WGS) entry which is preliminary data.</text>
</comment>
<dbReference type="GO" id="GO:0008276">
    <property type="term" value="F:protein methyltransferase activity"/>
    <property type="evidence" value="ECO:0007669"/>
    <property type="project" value="UniProtKB-ARBA"/>
</dbReference>
<evidence type="ECO:0000256" key="12">
    <source>
        <dbReference type="SAM" id="MobiDB-lite"/>
    </source>
</evidence>
<dbReference type="SUPFAM" id="SSF53335">
    <property type="entry name" value="S-adenosyl-L-methionine-dependent methyltransferases"/>
    <property type="match status" value="1"/>
</dbReference>
<dbReference type="GO" id="GO:0005815">
    <property type="term" value="C:microtubule organizing center"/>
    <property type="evidence" value="ECO:0007669"/>
    <property type="project" value="TreeGrafter"/>
</dbReference>
<sequence length="564" mass="63295">QDFQPEPHAYDLIWCQWVLGHLTDSDFVAFLKRCQKALAPDGVICIKENAINEGVPYYVDKDDSTKADDGSGRSSVYYKSIFRQAGLTLLAETEQSDFPDELYPVITCRTMSFRELRNFTEMMRALGYPRPVSVENFRKPNFELVSDLLYWMAKKYDPSSSVTEEIDTEEDRIVFLTSVTSEFHSKARIKLNAKKLYAADGFAVKELIKVARVLYEASRIDPSTVEDDDELSTKSLLGSKLKDAKATRALSAEITECGAKLYDLLDNELEVREARVQAIRFLDTVSSNLESTNEHKYLEKSIKSIIVSVQENVESMERQCSELDAEEKALGAKIKKAQGDLERSEKRLKSLQNVRPAFMDEYEKLEKELERQYIIYCERYRNLDYLQHELDLHNDREMKKLQENDRTLKKMQKKFRDDELAILRGEQEEIDIPVPDDKDPKKSSAPPQSKKDQPRKSKAAATSSDSESEDDEEEDDEDTQGGGSGRGGAAAASAPTKAGKKQPPPQPSKEAANDSDNDSDEVSVADSGELIDNDDDSATGSDGESTGKSASGGSESGSESDRDF</sequence>
<evidence type="ECO:0000256" key="1">
    <source>
        <dbReference type="ARBA" id="ARBA00004138"/>
    </source>
</evidence>
<proteinExistence type="inferred from homology"/>
<dbReference type="InterPro" id="IPR029063">
    <property type="entry name" value="SAM-dependent_MTases_sf"/>
</dbReference>
<evidence type="ECO:0000256" key="3">
    <source>
        <dbReference type="ARBA" id="ARBA00009059"/>
    </source>
</evidence>
<name>A0A397EWK2_APHAT</name>
<feature type="compositionally biased region" description="Acidic residues" evidence="12">
    <location>
        <begin position="513"/>
        <end position="537"/>
    </location>
</feature>
<feature type="compositionally biased region" description="Low complexity" evidence="12">
    <location>
        <begin position="543"/>
        <end position="557"/>
    </location>
</feature>
<comment type="similarity">
    <text evidence="2">Belongs to the CLUAP1 family.</text>
</comment>
<evidence type="ECO:0000256" key="9">
    <source>
        <dbReference type="ARBA" id="ARBA00023069"/>
    </source>
</evidence>
<evidence type="ECO:0000256" key="7">
    <source>
        <dbReference type="ARBA" id="ARBA00022794"/>
    </source>
</evidence>
<gene>
    <name evidence="13" type="ORF">DYB31_001453</name>
</gene>
<organism evidence="13 14">
    <name type="scientific">Aphanomyces astaci</name>
    <name type="common">Crayfish plague agent</name>
    <dbReference type="NCBI Taxonomy" id="112090"/>
    <lineage>
        <taxon>Eukaryota</taxon>
        <taxon>Sar</taxon>
        <taxon>Stramenopiles</taxon>
        <taxon>Oomycota</taxon>
        <taxon>Saprolegniomycetes</taxon>
        <taxon>Saprolegniales</taxon>
        <taxon>Verrucalvaceae</taxon>
        <taxon>Aphanomyces</taxon>
    </lineage>
</organism>
<evidence type="ECO:0000313" key="13">
    <source>
        <dbReference type="EMBL" id="RHZ08107.1"/>
    </source>
</evidence>
<protein>
    <recommendedName>
        <fullName evidence="15">Clusterin-associated protein 1</fullName>
    </recommendedName>
</protein>
<evidence type="ECO:0000256" key="10">
    <source>
        <dbReference type="ARBA" id="ARBA00023273"/>
    </source>
</evidence>
<feature type="compositionally biased region" description="Acidic residues" evidence="12">
    <location>
        <begin position="466"/>
        <end position="479"/>
    </location>
</feature>
<dbReference type="GO" id="GO:0005929">
    <property type="term" value="C:cilium"/>
    <property type="evidence" value="ECO:0007669"/>
    <property type="project" value="UniProtKB-SubCell"/>
</dbReference>
<keyword evidence="6" id="KW-0949">S-adenosyl-L-methionine</keyword>
<evidence type="ECO:0008006" key="15">
    <source>
        <dbReference type="Google" id="ProtNLM"/>
    </source>
</evidence>
<keyword evidence="5" id="KW-0808">Transferase</keyword>
<reference evidence="13 14" key="1">
    <citation type="submission" date="2018-08" db="EMBL/GenBank/DDBJ databases">
        <title>Aphanomyces genome sequencing and annotation.</title>
        <authorList>
            <person name="Minardi D."/>
            <person name="Oidtmann B."/>
            <person name="Van Der Giezen M."/>
            <person name="Studholme D.J."/>
        </authorList>
    </citation>
    <scope>NUCLEOTIDE SEQUENCE [LARGE SCALE GENOMIC DNA]</scope>
    <source>
        <strain evidence="13 14">197901</strain>
    </source>
</reference>